<accession>W7XK92</accession>
<dbReference type="InParanoid" id="W7XK92"/>
<keyword evidence="1 2" id="KW-0812">Transmembrane</keyword>
<evidence type="ECO:0000313" key="2">
    <source>
        <dbReference type="EMBL" id="EWS76301.1"/>
    </source>
</evidence>
<organism evidence="2 3">
    <name type="scientific">Tetrahymena thermophila (strain SB210)</name>
    <dbReference type="NCBI Taxonomy" id="312017"/>
    <lineage>
        <taxon>Eukaryota</taxon>
        <taxon>Sar</taxon>
        <taxon>Alveolata</taxon>
        <taxon>Ciliophora</taxon>
        <taxon>Intramacronucleata</taxon>
        <taxon>Oligohymenophorea</taxon>
        <taxon>Hymenostomatida</taxon>
        <taxon>Tetrahymenina</taxon>
        <taxon>Tetrahymenidae</taxon>
        <taxon>Tetrahymena</taxon>
    </lineage>
</organism>
<evidence type="ECO:0000256" key="1">
    <source>
        <dbReference type="SAM" id="Phobius"/>
    </source>
</evidence>
<feature type="transmembrane region" description="Helical" evidence="1">
    <location>
        <begin position="44"/>
        <end position="63"/>
    </location>
</feature>
<dbReference type="GeneID" id="24436766"/>
<reference evidence="3" key="1">
    <citation type="journal article" date="2006" name="PLoS Biol.">
        <title>Macronuclear genome sequence of the ciliate Tetrahymena thermophila, a model eukaryote.</title>
        <authorList>
            <person name="Eisen J.A."/>
            <person name="Coyne R.S."/>
            <person name="Wu M."/>
            <person name="Wu D."/>
            <person name="Thiagarajan M."/>
            <person name="Wortman J.R."/>
            <person name="Badger J.H."/>
            <person name="Ren Q."/>
            <person name="Amedeo P."/>
            <person name="Jones K.M."/>
            <person name="Tallon L.J."/>
            <person name="Delcher A.L."/>
            <person name="Salzberg S.L."/>
            <person name="Silva J.C."/>
            <person name="Haas B.J."/>
            <person name="Majoros W.H."/>
            <person name="Farzad M."/>
            <person name="Carlton J.M."/>
            <person name="Smith R.K. Jr."/>
            <person name="Garg J."/>
            <person name="Pearlman R.E."/>
            <person name="Karrer K.M."/>
            <person name="Sun L."/>
            <person name="Manning G."/>
            <person name="Elde N.C."/>
            <person name="Turkewitz A.P."/>
            <person name="Asai D.J."/>
            <person name="Wilkes D.E."/>
            <person name="Wang Y."/>
            <person name="Cai H."/>
            <person name="Collins K."/>
            <person name="Stewart B.A."/>
            <person name="Lee S.R."/>
            <person name="Wilamowska K."/>
            <person name="Weinberg Z."/>
            <person name="Ruzzo W.L."/>
            <person name="Wloga D."/>
            <person name="Gaertig J."/>
            <person name="Frankel J."/>
            <person name="Tsao C.-C."/>
            <person name="Gorovsky M.A."/>
            <person name="Keeling P.J."/>
            <person name="Waller R.F."/>
            <person name="Patron N.J."/>
            <person name="Cherry J.M."/>
            <person name="Stover N.A."/>
            <person name="Krieger C.J."/>
            <person name="del Toro C."/>
            <person name="Ryder H.F."/>
            <person name="Williamson S.C."/>
            <person name="Barbeau R.A."/>
            <person name="Hamilton E.P."/>
            <person name="Orias E."/>
        </authorList>
    </citation>
    <scope>NUCLEOTIDE SEQUENCE [LARGE SCALE GENOMIC DNA]</scope>
    <source>
        <strain evidence="3">SB210</strain>
    </source>
</reference>
<keyword evidence="3" id="KW-1185">Reference proteome</keyword>
<dbReference type="RefSeq" id="XP_012651085.1">
    <property type="nucleotide sequence ID" value="XM_012795631.1"/>
</dbReference>
<dbReference type="KEGG" id="tet:TTHERM_000002709"/>
<dbReference type="Proteomes" id="UP000009168">
    <property type="component" value="Unassembled WGS sequence"/>
</dbReference>
<gene>
    <name evidence="2" type="ORF">TTHERM_000002709</name>
</gene>
<dbReference type="EMBL" id="GG662845">
    <property type="protein sequence ID" value="EWS76301.1"/>
    <property type="molecule type" value="Genomic_DNA"/>
</dbReference>
<feature type="transmembrane region" description="Helical" evidence="1">
    <location>
        <begin position="112"/>
        <end position="132"/>
    </location>
</feature>
<name>W7XK92_TETTS</name>
<dbReference type="AlphaFoldDB" id="W7XK92"/>
<protein>
    <submittedName>
        <fullName evidence="2">Transmembrane protein, putative</fullName>
    </submittedName>
</protein>
<keyword evidence="1" id="KW-1133">Transmembrane helix</keyword>
<proteinExistence type="predicted"/>
<keyword evidence="1" id="KW-0472">Membrane</keyword>
<evidence type="ECO:0000313" key="3">
    <source>
        <dbReference type="Proteomes" id="UP000009168"/>
    </source>
</evidence>
<sequence length="139" mass="16854">MEQDTYQSYSNSHLKQFKVINQLHTFQIYLKKSFAKVIIQQNQVLIQDIKLLSLIIALIIYYASQKIQVIFKNQTQEQIVIIKGIFNNFNYQMQRFTKTFYPILKNQQQNQIIFQSHSLILFYLFFLKSIIWNKLFQIF</sequence>